<reference evidence="1" key="1">
    <citation type="submission" date="2018-05" db="EMBL/GenBank/DDBJ databases">
        <authorList>
            <person name="Lanie J.A."/>
            <person name="Ng W.-L."/>
            <person name="Kazmierczak K.M."/>
            <person name="Andrzejewski T.M."/>
            <person name="Davidsen T.M."/>
            <person name="Wayne K.J."/>
            <person name="Tettelin H."/>
            <person name="Glass J.I."/>
            <person name="Rusch D."/>
            <person name="Podicherti R."/>
            <person name="Tsui H.-C.T."/>
            <person name="Winkler M.E."/>
        </authorList>
    </citation>
    <scope>NUCLEOTIDE SEQUENCE</scope>
</reference>
<sequence>KMKAVILYISFISFTFGISLKDVGTLIKSITLYGNINTSNVVTDTYIGADTENIYSYSYGIETQLSSLGLKGRYNKIFLNLGFSQGGFFQRNIHETINYEVQKRYQIHYAHSALIYPLPLPKGKFGASSGLYFGLPISGKIVPVRGGFNQPEIELKKSYLKTDIGLLLMIKYNLNSSLSLRSTLKYGLNNSFDYTYEGYKASNRIIGIGISYRYNDKKKRNIR</sequence>
<proteinExistence type="predicted"/>
<gene>
    <name evidence="1" type="ORF">METZ01_LOCUS65947</name>
</gene>
<name>A0A381TGN5_9ZZZZ</name>
<feature type="non-terminal residue" evidence="1">
    <location>
        <position position="1"/>
    </location>
</feature>
<evidence type="ECO:0008006" key="2">
    <source>
        <dbReference type="Google" id="ProtNLM"/>
    </source>
</evidence>
<organism evidence="1">
    <name type="scientific">marine metagenome</name>
    <dbReference type="NCBI Taxonomy" id="408172"/>
    <lineage>
        <taxon>unclassified sequences</taxon>
        <taxon>metagenomes</taxon>
        <taxon>ecological metagenomes</taxon>
    </lineage>
</organism>
<dbReference type="AlphaFoldDB" id="A0A381TGN5"/>
<dbReference type="EMBL" id="UINC01004270">
    <property type="protein sequence ID" value="SVA13093.1"/>
    <property type="molecule type" value="Genomic_DNA"/>
</dbReference>
<protein>
    <recommendedName>
        <fullName evidence="2">Outer membrane protein beta-barrel domain-containing protein</fullName>
    </recommendedName>
</protein>
<accession>A0A381TGN5</accession>
<evidence type="ECO:0000313" key="1">
    <source>
        <dbReference type="EMBL" id="SVA13093.1"/>
    </source>
</evidence>